<dbReference type="Proteomes" id="UP000886741">
    <property type="component" value="Unassembled WGS sequence"/>
</dbReference>
<evidence type="ECO:0000313" key="4">
    <source>
        <dbReference type="Proteomes" id="UP000886741"/>
    </source>
</evidence>
<proteinExistence type="predicted"/>
<evidence type="ECO:0000313" key="3">
    <source>
        <dbReference type="EMBL" id="HIS64786.1"/>
    </source>
</evidence>
<reference evidence="3" key="1">
    <citation type="submission" date="2020-10" db="EMBL/GenBank/DDBJ databases">
        <authorList>
            <person name="Gilroy R."/>
        </authorList>
    </citation>
    <scope>NUCLEOTIDE SEQUENCE</scope>
    <source>
        <strain evidence="3">ChiBcec16-1751</strain>
    </source>
</reference>
<name>A0A9D1FAL2_9FIRM</name>
<feature type="compositionally biased region" description="Low complexity" evidence="1">
    <location>
        <begin position="215"/>
        <end position="230"/>
    </location>
</feature>
<dbReference type="AlphaFoldDB" id="A0A9D1FAL2"/>
<reference evidence="3" key="2">
    <citation type="journal article" date="2021" name="PeerJ">
        <title>Extensive microbial diversity within the chicken gut microbiome revealed by metagenomics and culture.</title>
        <authorList>
            <person name="Gilroy R."/>
            <person name="Ravi A."/>
            <person name="Getino M."/>
            <person name="Pursley I."/>
            <person name="Horton D.L."/>
            <person name="Alikhan N.F."/>
            <person name="Baker D."/>
            <person name="Gharbi K."/>
            <person name="Hall N."/>
            <person name="Watson M."/>
            <person name="Adriaenssens E.M."/>
            <person name="Foster-Nyarko E."/>
            <person name="Jarju S."/>
            <person name="Secka A."/>
            <person name="Antonio M."/>
            <person name="Oren A."/>
            <person name="Chaudhuri R.R."/>
            <person name="La Ragione R."/>
            <person name="Hildebrand F."/>
            <person name="Pallen M.J."/>
        </authorList>
    </citation>
    <scope>NUCLEOTIDE SEQUENCE</scope>
    <source>
        <strain evidence="3">ChiBcec16-1751</strain>
    </source>
</reference>
<dbReference type="PANTHER" id="PTHR34700:SF4">
    <property type="entry name" value="PHAGE-LIKE ELEMENT PBSX PROTEIN XKDP"/>
    <property type="match status" value="1"/>
</dbReference>
<dbReference type="PANTHER" id="PTHR34700">
    <property type="entry name" value="POTASSIUM BINDING PROTEIN KBP"/>
    <property type="match status" value="1"/>
</dbReference>
<dbReference type="Gene3D" id="3.10.350.10">
    <property type="entry name" value="LysM domain"/>
    <property type="match status" value="1"/>
</dbReference>
<dbReference type="InterPro" id="IPR052196">
    <property type="entry name" value="Bact_Kbp"/>
</dbReference>
<accession>A0A9D1FAL2</accession>
<comment type="caution">
    <text evidence="3">The sequence shown here is derived from an EMBL/GenBank/DDBJ whole genome shotgun (WGS) entry which is preliminary data.</text>
</comment>
<dbReference type="Pfam" id="PF01476">
    <property type="entry name" value="LysM"/>
    <property type="match status" value="1"/>
</dbReference>
<evidence type="ECO:0000256" key="1">
    <source>
        <dbReference type="SAM" id="MobiDB-lite"/>
    </source>
</evidence>
<dbReference type="InterPro" id="IPR018392">
    <property type="entry name" value="LysM"/>
</dbReference>
<feature type="domain" description="LysM" evidence="2">
    <location>
        <begin position="159"/>
        <end position="206"/>
    </location>
</feature>
<organism evidence="3 4">
    <name type="scientific">Candidatus Avoscillospira avistercoris</name>
    <dbReference type="NCBI Taxonomy" id="2840707"/>
    <lineage>
        <taxon>Bacteria</taxon>
        <taxon>Bacillati</taxon>
        <taxon>Bacillota</taxon>
        <taxon>Clostridia</taxon>
        <taxon>Eubacteriales</taxon>
        <taxon>Oscillospiraceae</taxon>
        <taxon>Oscillospiraceae incertae sedis</taxon>
        <taxon>Candidatus Avoscillospira</taxon>
    </lineage>
</organism>
<dbReference type="EMBL" id="DVJJ01000080">
    <property type="protein sequence ID" value="HIS64786.1"/>
    <property type="molecule type" value="Genomic_DNA"/>
</dbReference>
<evidence type="ECO:0000259" key="2">
    <source>
        <dbReference type="PROSITE" id="PS51782"/>
    </source>
</evidence>
<dbReference type="CDD" id="cd00118">
    <property type="entry name" value="LysM"/>
    <property type="match status" value="1"/>
</dbReference>
<sequence length="343" mass="37250">MLRKMMFKTETGQEMTLPVTPASYTVRKGKQVQTVDVYTLGAYTVPTTDARESITLDVFLPSSNRSYCVQYTEQSVILAWLLQQIESRAKLRFIVSGTSVNLPVYFTNLEYGEKDGTNDIYGTLTMQPYVTLAAPTVETLTATAKAAVREETDRQTSATTYTVKTGDNLWNICRKFYGDGTLCYKLAAYNGIKNANLIYTGQVLKIPDKTTLQGTTATQSAQPSSTAVAAGAKQDGGGTSAVVKPTVQPSTYLVRLSNGSPLTACQASYSWSDMKTGKSGSGTVQSSRLITVPAGARFYVRWRSSASWRVDSVTLDGASVKTGGDYIMVTVNGPKTIALHWTR</sequence>
<protein>
    <submittedName>
        <fullName evidence="3">LysM peptidoglycan-binding domain-containing protein</fullName>
    </submittedName>
</protein>
<dbReference type="SMART" id="SM00257">
    <property type="entry name" value="LysM"/>
    <property type="match status" value="1"/>
</dbReference>
<dbReference type="InterPro" id="IPR036779">
    <property type="entry name" value="LysM_dom_sf"/>
</dbReference>
<feature type="region of interest" description="Disordered" evidence="1">
    <location>
        <begin position="215"/>
        <end position="241"/>
    </location>
</feature>
<dbReference type="PROSITE" id="PS51782">
    <property type="entry name" value="LYSM"/>
    <property type="match status" value="1"/>
</dbReference>
<gene>
    <name evidence="3" type="ORF">IAA83_05375</name>
</gene>
<dbReference type="SUPFAM" id="SSF54106">
    <property type="entry name" value="LysM domain"/>
    <property type="match status" value="1"/>
</dbReference>